<dbReference type="Pfam" id="PF02517">
    <property type="entry name" value="Rce1-like"/>
    <property type="match status" value="1"/>
</dbReference>
<evidence type="ECO:0000313" key="4">
    <source>
        <dbReference type="Proteomes" id="UP000076079"/>
    </source>
</evidence>
<gene>
    <name evidence="3" type="ORF">LuPra_00939</name>
</gene>
<feature type="transmembrane region" description="Helical" evidence="1">
    <location>
        <begin position="1089"/>
        <end position="1108"/>
    </location>
</feature>
<keyword evidence="1" id="KW-1133">Transmembrane helix</keyword>
<keyword evidence="1" id="KW-0812">Transmembrane</keyword>
<feature type="transmembrane region" description="Helical" evidence="1">
    <location>
        <begin position="896"/>
        <end position="918"/>
    </location>
</feature>
<dbReference type="GO" id="GO:0004175">
    <property type="term" value="F:endopeptidase activity"/>
    <property type="evidence" value="ECO:0007669"/>
    <property type="project" value="UniProtKB-ARBA"/>
</dbReference>
<dbReference type="GO" id="GO:0080120">
    <property type="term" value="P:CAAX-box protein maturation"/>
    <property type="evidence" value="ECO:0007669"/>
    <property type="project" value="UniProtKB-ARBA"/>
</dbReference>
<feature type="transmembrane region" description="Helical" evidence="1">
    <location>
        <begin position="372"/>
        <end position="391"/>
    </location>
</feature>
<dbReference type="Proteomes" id="UP000076079">
    <property type="component" value="Chromosome"/>
</dbReference>
<feature type="domain" description="CAAX prenyl protease 2/Lysostaphin resistance protein A-like" evidence="2">
    <location>
        <begin position="416"/>
        <end position="516"/>
    </location>
</feature>
<dbReference type="InterPro" id="IPR003675">
    <property type="entry name" value="Rce1/LyrA-like_dom"/>
</dbReference>
<feature type="transmembrane region" description="Helical" evidence="1">
    <location>
        <begin position="481"/>
        <end position="501"/>
    </location>
</feature>
<dbReference type="STRING" id="1855912.LuPra_00939"/>
<reference evidence="4" key="2">
    <citation type="submission" date="2016-04" db="EMBL/GenBank/DDBJ databases">
        <title>First Complete Genome Sequence of a Subdivision 6 Acidobacterium.</title>
        <authorList>
            <person name="Huang S."/>
            <person name="Vieira S."/>
            <person name="Bunk B."/>
            <person name="Riedel T."/>
            <person name="Sproeer C."/>
            <person name="Overmann J."/>
        </authorList>
    </citation>
    <scope>NUCLEOTIDE SEQUENCE [LARGE SCALE GENOMIC DNA]</scope>
    <source>
        <strain evidence="4">DSM 100886 HEG_-6_39</strain>
    </source>
</reference>
<name>A0A143PI31_LUTPR</name>
<organism evidence="3 4">
    <name type="scientific">Luteitalea pratensis</name>
    <dbReference type="NCBI Taxonomy" id="1855912"/>
    <lineage>
        <taxon>Bacteria</taxon>
        <taxon>Pseudomonadati</taxon>
        <taxon>Acidobacteriota</taxon>
        <taxon>Vicinamibacteria</taxon>
        <taxon>Vicinamibacterales</taxon>
        <taxon>Vicinamibacteraceae</taxon>
        <taxon>Luteitalea</taxon>
    </lineage>
</organism>
<dbReference type="OrthoDB" id="1550341at2"/>
<dbReference type="KEGG" id="abac:LuPra_00939"/>
<keyword evidence="3" id="KW-0378">Hydrolase</keyword>
<feature type="transmembrane region" description="Helical" evidence="1">
    <location>
        <begin position="1014"/>
        <end position="1032"/>
    </location>
</feature>
<keyword evidence="1" id="KW-0472">Membrane</keyword>
<accession>A0A143PI31</accession>
<feature type="transmembrane region" description="Helical" evidence="1">
    <location>
        <begin position="1038"/>
        <end position="1057"/>
    </location>
</feature>
<evidence type="ECO:0000313" key="3">
    <source>
        <dbReference type="EMBL" id="AMY07758.1"/>
    </source>
</evidence>
<dbReference type="EMBL" id="CP015136">
    <property type="protein sequence ID" value="AMY07758.1"/>
    <property type="molecule type" value="Genomic_DNA"/>
</dbReference>
<feature type="transmembrane region" description="Helical" evidence="1">
    <location>
        <begin position="596"/>
        <end position="614"/>
    </location>
</feature>
<reference evidence="3 4" key="1">
    <citation type="journal article" date="2016" name="Genome Announc.">
        <title>First Complete Genome Sequence of a Subdivision 6 Acidobacterium Strain.</title>
        <authorList>
            <person name="Huang S."/>
            <person name="Vieira S."/>
            <person name="Bunk B."/>
            <person name="Riedel T."/>
            <person name="Sproer C."/>
            <person name="Overmann J."/>
        </authorList>
    </citation>
    <scope>NUCLEOTIDE SEQUENCE [LARGE SCALE GENOMIC DNA]</scope>
    <source>
        <strain evidence="4">DSM 100886 HEG_-6_39</strain>
    </source>
</reference>
<feature type="transmembrane region" description="Helical" evidence="1">
    <location>
        <begin position="233"/>
        <end position="257"/>
    </location>
</feature>
<dbReference type="GO" id="GO:0006508">
    <property type="term" value="P:proteolysis"/>
    <property type="evidence" value="ECO:0007669"/>
    <property type="project" value="UniProtKB-KW"/>
</dbReference>
<feature type="transmembrane region" description="Helical" evidence="1">
    <location>
        <begin position="825"/>
        <end position="846"/>
    </location>
</feature>
<feature type="transmembrane region" description="Helical" evidence="1">
    <location>
        <begin position="977"/>
        <end position="1002"/>
    </location>
</feature>
<feature type="transmembrane region" description="Helical" evidence="1">
    <location>
        <begin position="309"/>
        <end position="330"/>
    </location>
</feature>
<dbReference type="RefSeq" id="WP_110169671.1">
    <property type="nucleotide sequence ID" value="NZ_CP015136.1"/>
</dbReference>
<feature type="transmembrane region" description="Helical" evidence="1">
    <location>
        <begin position="858"/>
        <end position="876"/>
    </location>
</feature>
<sequence length="1132" mass="121725">MRRPAFWLAFAVLSLLSALVAVRYFPRAFAIVALDITMDREQALAHARDVMTREALGPAGYRQAASFALDGEAQTFIELEGGGKDAFTAMLSNGLYSAYTWRVRQFKEGEPHEATIRFTPEGRLYGFVEQLRQDAPGAALDASAARALAERAAPRWNVDLSKFAVAEQGQERRVGGRIDHTITYERTDASAGEGRYRLRLVVSGDRLTEVTHFVRIPEAFIRRYANMRSANDAIGVGGMVGMMLLYVIGGIGIGLFFMLRVRWLVWRRAATWGAAVGAMQALAMINQLPLEWMAYDTALPRSTFLAQQATFVIASLLGLSAFAALSFMAAETLTRRAFGDHPQLWSAWARRSSTGDEAAAPGASVQILGRTVGAYLLVAVFLAYDVMLYYVATKYFGWWSPSEALLHPDVLSTYAPWLSAIANSFQAGFWEEALFRAVPLAGAALIGDRFGQRRLFLVIGFVVQALVFGAGHAPYPAQPSYARPVELLLPSVGFGLLYLHYGLLPGIVLHYAFDVVLFAIPILVADAPGIWIQKAMIAVLVLVPLWIVLFRRAQVGSWTELSPADRNAAWTPPVMVERETAAFEPPQTPIGPRARMAWLAIGAVALLALVVTSLRSDTTRLSATRQDADAATRRTLAERGVSLDRKWRVMPQPLDGSDGPHEFVAKTAGEARRRELVGTYLPAPGWSVRVATFEGDVADRAEEWAALISADGRVMRVRHIVPEDRAGPSLDEPRARALAVKAVSERLGLDAARGQIREVSARPSKLKARTDWTFTFVDTTVAALPQGEPRIDVGIAGDEVVSARPYVFVPEEWERQQRAAGTRDLIIRIADVMVFAGLLVGAAVFAMMSWSRRRYTPMLFVSGAGLMLLLSIVRFANTWPTLLANVPTAAPLRLALLGILGTGAVGLLITASLVGLALGAAPHRLTLSGELPRTDAARLGIAVGLFGAAAAAIAAAVSAPQWAQSPNIDAAGSLVPILQAALAPALRVLMATAVMLPTLLTVDHLTTGWRRHRLLGVLLLALVGFAAAGVPATTEPVGWLMGMAAIGAALILTYVTVLRFDLSMVPLAVGTMTAAGALARGVGRPYPGALAGAVVGALAALAIGWWWFSGLRKARARAAMLATPGVSSVSGS</sequence>
<proteinExistence type="predicted"/>
<feature type="transmembrane region" description="Helical" evidence="1">
    <location>
        <begin position="531"/>
        <end position="550"/>
    </location>
</feature>
<feature type="transmembrane region" description="Helical" evidence="1">
    <location>
        <begin position="269"/>
        <end position="289"/>
    </location>
</feature>
<dbReference type="AlphaFoldDB" id="A0A143PI31"/>
<protein>
    <submittedName>
        <fullName evidence="3">CAAX amino terminal protease self-immunity</fullName>
    </submittedName>
</protein>
<feature type="transmembrane region" description="Helical" evidence="1">
    <location>
        <begin position="455"/>
        <end position="475"/>
    </location>
</feature>
<evidence type="ECO:0000259" key="2">
    <source>
        <dbReference type="Pfam" id="PF02517"/>
    </source>
</evidence>
<feature type="transmembrane region" description="Helical" evidence="1">
    <location>
        <begin position="939"/>
        <end position="957"/>
    </location>
</feature>
<keyword evidence="4" id="KW-1185">Reference proteome</keyword>
<feature type="transmembrane region" description="Helical" evidence="1">
    <location>
        <begin position="1064"/>
        <end position="1083"/>
    </location>
</feature>
<keyword evidence="3" id="KW-0645">Protease</keyword>
<evidence type="ECO:0000256" key="1">
    <source>
        <dbReference type="SAM" id="Phobius"/>
    </source>
</evidence>